<dbReference type="Gene3D" id="3.30.750.140">
    <property type="match status" value="1"/>
</dbReference>
<gene>
    <name evidence="3" type="ORF">KME65_17070</name>
</gene>
<organism evidence="3 4">
    <name type="scientific">Candidatus Thiodiazotropha taylori</name>
    <dbReference type="NCBI Taxonomy" id="2792791"/>
    <lineage>
        <taxon>Bacteria</taxon>
        <taxon>Pseudomonadati</taxon>
        <taxon>Pseudomonadota</taxon>
        <taxon>Gammaproteobacteria</taxon>
        <taxon>Chromatiales</taxon>
        <taxon>Sedimenticolaceae</taxon>
        <taxon>Candidatus Thiodiazotropha</taxon>
    </lineage>
</organism>
<evidence type="ECO:0000259" key="2">
    <source>
        <dbReference type="Pfam" id="PF02120"/>
    </source>
</evidence>
<feature type="region of interest" description="Disordered" evidence="1">
    <location>
        <begin position="283"/>
        <end position="315"/>
    </location>
</feature>
<dbReference type="Proteomes" id="UP000770889">
    <property type="component" value="Unassembled WGS sequence"/>
</dbReference>
<keyword evidence="3" id="KW-0966">Cell projection</keyword>
<dbReference type="PANTHER" id="PTHR37533">
    <property type="entry name" value="FLAGELLAR HOOK-LENGTH CONTROL PROTEIN"/>
    <property type="match status" value="1"/>
</dbReference>
<dbReference type="PANTHER" id="PTHR37533:SF2">
    <property type="entry name" value="FLAGELLAR HOOK-LENGTH CONTROL PROTEIN"/>
    <property type="match status" value="1"/>
</dbReference>
<dbReference type="InterPro" id="IPR038610">
    <property type="entry name" value="FliK-like_C_sf"/>
</dbReference>
<dbReference type="Pfam" id="PF02120">
    <property type="entry name" value="Flg_hook"/>
    <property type="match status" value="1"/>
</dbReference>
<evidence type="ECO:0000313" key="3">
    <source>
        <dbReference type="EMBL" id="MBT2990670.1"/>
    </source>
</evidence>
<feature type="domain" description="Flagellar hook-length control protein-like C-terminal" evidence="2">
    <location>
        <begin position="206"/>
        <end position="287"/>
    </location>
</feature>
<feature type="compositionally biased region" description="Polar residues" evidence="1">
    <location>
        <begin position="296"/>
        <end position="315"/>
    </location>
</feature>
<sequence>MIQIELMPQVQGDKPTTANPAEAGDLFARITADGEIIGVTFDQALSELLMAKGEEAVVLLSLPTGPADSLQGQAIGPRDGRVLPLSLLMDGKPLPFLPSPQQASLTESGMTASLVVKPLQPQLQSIEPELLIQKLANGGQSQELKLQLTELGKQFVEAGRSMEPTGQLTLTSLQSVVNTGTGIRPSIVMPLDTPLGQPGWDRAVGERIQWMVGHNIQHAEIKLNPPNLGPLEIRISVQNDQTSVTFVAAQAPTREALEASIPRLREQFAEINLNLANVDVGQQQAGGSAQDEKTRFNGSGNLSGDPLSQEQTSASRQIWVATSDGLLDIYA</sequence>
<dbReference type="AlphaFoldDB" id="A0A944MBN4"/>
<dbReference type="CDD" id="cd17470">
    <property type="entry name" value="T3SS_Flik_C"/>
    <property type="match status" value="1"/>
</dbReference>
<name>A0A944MBN4_9GAMM</name>
<evidence type="ECO:0000256" key="1">
    <source>
        <dbReference type="SAM" id="MobiDB-lite"/>
    </source>
</evidence>
<protein>
    <submittedName>
        <fullName evidence="3">Flagellar hook-length control protein FliK</fullName>
    </submittedName>
</protein>
<accession>A0A944MBN4</accession>
<dbReference type="EMBL" id="JAHHGM010000019">
    <property type="protein sequence ID" value="MBT2990670.1"/>
    <property type="molecule type" value="Genomic_DNA"/>
</dbReference>
<keyword evidence="3" id="KW-0282">Flagellum</keyword>
<dbReference type="InterPro" id="IPR052563">
    <property type="entry name" value="FliK"/>
</dbReference>
<proteinExistence type="predicted"/>
<reference evidence="3 4" key="1">
    <citation type="submission" date="2021-05" db="EMBL/GenBank/DDBJ databases">
        <title>Genetic and Functional Diversity in Clade A Lucinid endosymbionts from the Bahamas.</title>
        <authorList>
            <person name="Giani N.M."/>
            <person name="Engel A.S."/>
            <person name="Campbell B.J."/>
        </authorList>
    </citation>
    <scope>NUCLEOTIDE SEQUENCE [LARGE SCALE GENOMIC DNA]</scope>
    <source>
        <strain evidence="3">LUC16012Gg_MoonRockCtena</strain>
    </source>
</reference>
<evidence type="ECO:0000313" key="4">
    <source>
        <dbReference type="Proteomes" id="UP000770889"/>
    </source>
</evidence>
<comment type="caution">
    <text evidence="3">The sequence shown here is derived from an EMBL/GenBank/DDBJ whole genome shotgun (WGS) entry which is preliminary data.</text>
</comment>
<keyword evidence="3" id="KW-0969">Cilium</keyword>
<dbReference type="InterPro" id="IPR021136">
    <property type="entry name" value="Flagellar_hook_control-like_C"/>
</dbReference>